<keyword evidence="1" id="KW-1133">Transmembrane helix</keyword>
<feature type="transmembrane region" description="Helical" evidence="1">
    <location>
        <begin position="169"/>
        <end position="193"/>
    </location>
</feature>
<comment type="caution">
    <text evidence="2">The sequence shown here is derived from an EMBL/GenBank/DDBJ whole genome shotgun (WGS) entry which is preliminary data.</text>
</comment>
<organism evidence="2 3">
    <name type="scientific">candidate division KSB3 bacterium</name>
    <dbReference type="NCBI Taxonomy" id="2044937"/>
    <lineage>
        <taxon>Bacteria</taxon>
        <taxon>candidate division KSB3</taxon>
    </lineage>
</organism>
<protein>
    <recommendedName>
        <fullName evidence="4">Glycosyltransferase RgtA/B/C/D-like domain-containing protein</fullName>
    </recommendedName>
</protein>
<feature type="transmembrane region" description="Helical" evidence="1">
    <location>
        <begin position="134"/>
        <end position="157"/>
    </location>
</feature>
<reference evidence="2 3" key="1">
    <citation type="submission" date="2017-10" db="EMBL/GenBank/DDBJ databases">
        <title>Novel microbial diversity and functional potential in the marine mammal oral microbiome.</title>
        <authorList>
            <person name="Dudek N.K."/>
            <person name="Sun C.L."/>
            <person name="Burstein D."/>
            <person name="Kantor R.S."/>
            <person name="Aliaga Goltsman D.S."/>
            <person name="Bik E.M."/>
            <person name="Thomas B.C."/>
            <person name="Banfield J.F."/>
            <person name="Relman D.A."/>
        </authorList>
    </citation>
    <scope>NUCLEOTIDE SEQUENCE [LARGE SCALE GENOMIC DNA]</scope>
    <source>
        <strain evidence="2">DOLJORAL78_47_16</strain>
    </source>
</reference>
<dbReference type="Proteomes" id="UP000230821">
    <property type="component" value="Unassembled WGS sequence"/>
</dbReference>
<evidence type="ECO:0000313" key="2">
    <source>
        <dbReference type="EMBL" id="PIE33120.1"/>
    </source>
</evidence>
<evidence type="ECO:0000313" key="3">
    <source>
        <dbReference type="Proteomes" id="UP000230821"/>
    </source>
</evidence>
<dbReference type="EMBL" id="PDSK01000103">
    <property type="protein sequence ID" value="PIE33120.1"/>
    <property type="molecule type" value="Genomic_DNA"/>
</dbReference>
<feature type="transmembrane region" description="Helical" evidence="1">
    <location>
        <begin position="205"/>
        <end position="222"/>
    </location>
</feature>
<keyword evidence="1" id="KW-0812">Transmembrane</keyword>
<evidence type="ECO:0000256" key="1">
    <source>
        <dbReference type="SAM" id="Phobius"/>
    </source>
</evidence>
<name>A0A2G6KCL6_9BACT</name>
<feature type="transmembrane region" description="Helical" evidence="1">
    <location>
        <begin position="14"/>
        <end position="38"/>
    </location>
</feature>
<proteinExistence type="predicted"/>
<accession>A0A2G6KCL6</accession>
<sequence>MHSSLRNIFENTRVYLWAHCILAIWIFLCFMGGLNNFFAGDDFDWLFDAVKLFHHPFSIFKLQGIFVRPLETLFFFCNLAVAGANPLFHHLASLLVHIANVILVSCFINYVCNNRLAGLIGALYWGLNYKHSEVVFMSYAISDAQVLLMFLGAFLLFFRRQLLLTTTLFMIGLLAKENAVVFPGILFLYICLCREDHQRQWLKRTTPLWCVACGYLVMRYSVSAGGGGSSYLSFTWDVFPHFWENLLSLIGPDATFVKQVWFSTTANLLPVWFAISLFLLAAVVWWTFSPIYRFGCVWIGVTMLPTLFIFYQTSRYRYIPLVGLAILVGQGVSELLMFLHEKHAVKICLKCVYGTFILILGYFIIGIYVEEQDYDYFGAMHRQAAESFQQDILPHIAQDRHIMAVFFDQDSMKWSKLLQHRFSSKPWYVPATYKWVYRRPHGVLGLSNTYGFVSYCAYNSQTGQLFVNVPYKEYQEDMLEGNFYIINHDSKANTFSLGDAVLKKDLIDYSGDHGLYRFLQPGQFDPTGQGGLDLHIASEY</sequence>
<keyword evidence="1" id="KW-0472">Membrane</keyword>
<gene>
    <name evidence="2" type="ORF">CSA56_13120</name>
</gene>
<feature type="transmembrane region" description="Helical" evidence="1">
    <location>
        <begin position="269"/>
        <end position="288"/>
    </location>
</feature>
<dbReference type="AlphaFoldDB" id="A0A2G6KCL6"/>
<feature type="transmembrane region" description="Helical" evidence="1">
    <location>
        <begin position="87"/>
        <end position="113"/>
    </location>
</feature>
<feature type="transmembrane region" description="Helical" evidence="1">
    <location>
        <begin position="295"/>
        <end position="312"/>
    </location>
</feature>
<evidence type="ECO:0008006" key="4">
    <source>
        <dbReference type="Google" id="ProtNLM"/>
    </source>
</evidence>
<feature type="transmembrane region" description="Helical" evidence="1">
    <location>
        <begin position="351"/>
        <end position="369"/>
    </location>
</feature>
<feature type="transmembrane region" description="Helical" evidence="1">
    <location>
        <begin position="318"/>
        <end position="339"/>
    </location>
</feature>